<comment type="subcellular location">
    <subcellularLocation>
        <location evidence="1">Cell membrane</location>
        <topology evidence="1">Multi-pass membrane protein</topology>
    </subcellularLocation>
</comment>
<dbReference type="InterPro" id="IPR051447">
    <property type="entry name" value="Lipoprotein-release_system"/>
</dbReference>
<sequence length="136" mass="13981">MSPASILTLLLGTVAALGVFNTVVLNTHERRRDLGMLKSIGMTPRQVTVMTFTSMAPLGLLGGIAGVPLGILAHALIVPVTGHAGGIDFPASMRDVRHAGNVSAPLFCGVVLAVLGVLIPARSAGRLTIATVLHNE</sequence>
<evidence type="ECO:0000256" key="3">
    <source>
        <dbReference type="ARBA" id="ARBA00022475"/>
    </source>
</evidence>
<organism evidence="9 10">
    <name type="scientific">Streptacidiphilus monticola</name>
    <dbReference type="NCBI Taxonomy" id="2161674"/>
    <lineage>
        <taxon>Bacteria</taxon>
        <taxon>Bacillati</taxon>
        <taxon>Actinomycetota</taxon>
        <taxon>Actinomycetes</taxon>
        <taxon>Kitasatosporales</taxon>
        <taxon>Streptomycetaceae</taxon>
        <taxon>Streptacidiphilus</taxon>
    </lineage>
</organism>
<dbReference type="EMBL" id="JBHSQJ010000046">
    <property type="protein sequence ID" value="MFC5907938.1"/>
    <property type="molecule type" value="Genomic_DNA"/>
</dbReference>
<evidence type="ECO:0000256" key="7">
    <source>
        <dbReference type="SAM" id="Phobius"/>
    </source>
</evidence>
<dbReference type="RefSeq" id="WP_380582857.1">
    <property type="nucleotide sequence ID" value="NZ_JBHSQJ010000046.1"/>
</dbReference>
<evidence type="ECO:0000259" key="8">
    <source>
        <dbReference type="Pfam" id="PF02687"/>
    </source>
</evidence>
<keyword evidence="3" id="KW-1003">Cell membrane</keyword>
<accession>A0ABW1G0Z8</accession>
<protein>
    <submittedName>
        <fullName evidence="9">ABC transporter permease</fullName>
    </submittedName>
</protein>
<comment type="similarity">
    <text evidence="2">Belongs to the ABC-4 integral membrane protein family. LolC/E subfamily.</text>
</comment>
<gene>
    <name evidence="9" type="ORF">ACFP3V_12020</name>
</gene>
<reference evidence="10" key="1">
    <citation type="journal article" date="2019" name="Int. J. Syst. Evol. Microbiol.">
        <title>The Global Catalogue of Microorganisms (GCM) 10K type strain sequencing project: providing services to taxonomists for standard genome sequencing and annotation.</title>
        <authorList>
            <consortium name="The Broad Institute Genomics Platform"/>
            <consortium name="The Broad Institute Genome Sequencing Center for Infectious Disease"/>
            <person name="Wu L."/>
            <person name="Ma J."/>
        </authorList>
    </citation>
    <scope>NUCLEOTIDE SEQUENCE [LARGE SCALE GENOMIC DNA]</scope>
    <source>
        <strain evidence="10">JCM 4816</strain>
    </source>
</reference>
<evidence type="ECO:0000256" key="4">
    <source>
        <dbReference type="ARBA" id="ARBA00022692"/>
    </source>
</evidence>
<feature type="transmembrane region" description="Helical" evidence="7">
    <location>
        <begin position="98"/>
        <end position="119"/>
    </location>
</feature>
<keyword evidence="5 7" id="KW-1133">Transmembrane helix</keyword>
<keyword evidence="10" id="KW-1185">Reference proteome</keyword>
<evidence type="ECO:0000313" key="10">
    <source>
        <dbReference type="Proteomes" id="UP001596174"/>
    </source>
</evidence>
<dbReference type="PANTHER" id="PTHR30489">
    <property type="entry name" value="LIPOPROTEIN-RELEASING SYSTEM TRANSMEMBRANE PROTEIN LOLE"/>
    <property type="match status" value="1"/>
</dbReference>
<keyword evidence="6 7" id="KW-0472">Membrane</keyword>
<name>A0ABW1G0Z8_9ACTN</name>
<dbReference type="InterPro" id="IPR003838">
    <property type="entry name" value="ABC3_permease_C"/>
</dbReference>
<keyword evidence="4 7" id="KW-0812">Transmembrane</keyword>
<feature type="transmembrane region" description="Helical" evidence="7">
    <location>
        <begin position="6"/>
        <end position="26"/>
    </location>
</feature>
<comment type="caution">
    <text evidence="9">The sequence shown here is derived from an EMBL/GenBank/DDBJ whole genome shotgun (WGS) entry which is preliminary data.</text>
</comment>
<feature type="domain" description="ABC3 transporter permease C-terminal" evidence="8">
    <location>
        <begin position="6"/>
        <end position="127"/>
    </location>
</feature>
<evidence type="ECO:0000256" key="5">
    <source>
        <dbReference type="ARBA" id="ARBA00022989"/>
    </source>
</evidence>
<proteinExistence type="inferred from homology"/>
<dbReference type="Pfam" id="PF02687">
    <property type="entry name" value="FtsX"/>
    <property type="match status" value="1"/>
</dbReference>
<evidence type="ECO:0000256" key="6">
    <source>
        <dbReference type="ARBA" id="ARBA00023136"/>
    </source>
</evidence>
<feature type="transmembrane region" description="Helical" evidence="7">
    <location>
        <begin position="47"/>
        <end position="78"/>
    </location>
</feature>
<dbReference type="PANTHER" id="PTHR30489:SF0">
    <property type="entry name" value="LIPOPROTEIN-RELEASING SYSTEM TRANSMEMBRANE PROTEIN LOLE"/>
    <property type="match status" value="1"/>
</dbReference>
<evidence type="ECO:0000313" key="9">
    <source>
        <dbReference type="EMBL" id="MFC5907938.1"/>
    </source>
</evidence>
<evidence type="ECO:0000256" key="1">
    <source>
        <dbReference type="ARBA" id="ARBA00004651"/>
    </source>
</evidence>
<dbReference type="Proteomes" id="UP001596174">
    <property type="component" value="Unassembled WGS sequence"/>
</dbReference>
<evidence type="ECO:0000256" key="2">
    <source>
        <dbReference type="ARBA" id="ARBA00005236"/>
    </source>
</evidence>